<evidence type="ECO:0000256" key="2">
    <source>
        <dbReference type="ARBA" id="ARBA00013081"/>
    </source>
</evidence>
<dbReference type="GO" id="GO:0005634">
    <property type="term" value="C:nucleus"/>
    <property type="evidence" value="ECO:0007669"/>
    <property type="project" value="TreeGrafter"/>
</dbReference>
<evidence type="ECO:0000259" key="9">
    <source>
        <dbReference type="SMART" id="SM00156"/>
    </source>
</evidence>
<comment type="catalytic activity">
    <reaction evidence="8">
        <text>O-phospho-L-threonyl-[protein] + H2O = L-threonyl-[protein] + phosphate</text>
        <dbReference type="Rhea" id="RHEA:47004"/>
        <dbReference type="Rhea" id="RHEA-COMP:11060"/>
        <dbReference type="Rhea" id="RHEA-COMP:11605"/>
        <dbReference type="ChEBI" id="CHEBI:15377"/>
        <dbReference type="ChEBI" id="CHEBI:30013"/>
        <dbReference type="ChEBI" id="CHEBI:43474"/>
        <dbReference type="ChEBI" id="CHEBI:61977"/>
        <dbReference type="EC" id="3.1.3.16"/>
    </reaction>
</comment>
<keyword evidence="3" id="KW-0479">Metal-binding</keyword>
<comment type="cofactor">
    <cofactor evidence="1">
        <name>Mn(2+)</name>
        <dbReference type="ChEBI" id="CHEBI:29035"/>
    </cofactor>
</comment>
<organism evidence="10 11">
    <name type="scientific">Tritrichomonas foetus</name>
    <dbReference type="NCBI Taxonomy" id="1144522"/>
    <lineage>
        <taxon>Eukaryota</taxon>
        <taxon>Metamonada</taxon>
        <taxon>Parabasalia</taxon>
        <taxon>Tritrichomonadida</taxon>
        <taxon>Tritrichomonadidae</taxon>
        <taxon>Tritrichomonas</taxon>
    </lineage>
</organism>
<reference evidence="10" key="1">
    <citation type="submission" date="2016-10" db="EMBL/GenBank/DDBJ databases">
        <authorList>
            <person name="Benchimol M."/>
            <person name="Almeida L.G."/>
            <person name="Vasconcelos A.T."/>
            <person name="Perreira-Neves A."/>
            <person name="Rosa I.A."/>
            <person name="Tasca T."/>
            <person name="Bogo M.R."/>
            <person name="de Souza W."/>
        </authorList>
    </citation>
    <scope>NUCLEOTIDE SEQUENCE [LARGE SCALE GENOMIC DNA]</scope>
    <source>
        <strain evidence="10">K</strain>
    </source>
</reference>
<keyword evidence="11" id="KW-1185">Reference proteome</keyword>
<gene>
    <name evidence="10" type="ORF">TRFO_26252</name>
</gene>
<dbReference type="InterPro" id="IPR050341">
    <property type="entry name" value="PP1_catalytic_subunit"/>
</dbReference>
<dbReference type="PANTHER" id="PTHR11668:SF300">
    <property type="entry name" value="SERINE_THREONINE-PROTEIN PHOSPHATASE"/>
    <property type="match status" value="1"/>
</dbReference>
<dbReference type="GO" id="GO:0004722">
    <property type="term" value="F:protein serine/threonine phosphatase activity"/>
    <property type="evidence" value="ECO:0007669"/>
    <property type="project" value="UniProtKB-EC"/>
</dbReference>
<evidence type="ECO:0000256" key="5">
    <source>
        <dbReference type="ARBA" id="ARBA00022912"/>
    </source>
</evidence>
<dbReference type="SUPFAM" id="SSF56300">
    <property type="entry name" value="Metallo-dependent phosphatases"/>
    <property type="match status" value="1"/>
</dbReference>
<feature type="domain" description="Serine/threonine specific protein phosphatases" evidence="9">
    <location>
        <begin position="164"/>
        <end position="420"/>
    </location>
</feature>
<evidence type="ECO:0000256" key="1">
    <source>
        <dbReference type="ARBA" id="ARBA00001936"/>
    </source>
</evidence>
<evidence type="ECO:0000256" key="7">
    <source>
        <dbReference type="ARBA" id="ARBA00047761"/>
    </source>
</evidence>
<evidence type="ECO:0000313" key="11">
    <source>
        <dbReference type="Proteomes" id="UP000179807"/>
    </source>
</evidence>
<dbReference type="GO" id="GO:0005737">
    <property type="term" value="C:cytoplasm"/>
    <property type="evidence" value="ECO:0007669"/>
    <property type="project" value="TreeGrafter"/>
</dbReference>
<dbReference type="EMBL" id="MLAK01000743">
    <property type="protein sequence ID" value="OHT05892.1"/>
    <property type="molecule type" value="Genomic_DNA"/>
</dbReference>
<dbReference type="Gene3D" id="3.60.21.10">
    <property type="match status" value="1"/>
</dbReference>
<dbReference type="InterPro" id="IPR006186">
    <property type="entry name" value="Ser/Thr-sp_prot-phosphatase"/>
</dbReference>
<keyword evidence="6" id="KW-0464">Manganese</keyword>
<keyword evidence="4" id="KW-0378">Hydrolase</keyword>
<dbReference type="SMART" id="SM00156">
    <property type="entry name" value="PP2Ac"/>
    <property type="match status" value="1"/>
</dbReference>
<dbReference type="EC" id="3.1.3.16" evidence="2"/>
<name>A0A1J4K855_9EUKA</name>
<evidence type="ECO:0000256" key="3">
    <source>
        <dbReference type="ARBA" id="ARBA00022723"/>
    </source>
</evidence>
<dbReference type="AlphaFoldDB" id="A0A1J4K855"/>
<dbReference type="GeneID" id="94839545"/>
<evidence type="ECO:0000313" key="10">
    <source>
        <dbReference type="EMBL" id="OHT05892.1"/>
    </source>
</evidence>
<sequence length="440" mass="50474">MFSKRILIQEEHRFRRTDLNNDPITLNINSDLDFILQIRNFNSKSIYSDFSLELKTFIYGSVAILASFTFQNPNGPKFDYNFTISNVYSNRSKIQYTRQKISLAKLDKDQFFHHDYLYLIVTMKSFDQNNGFAHITKTPTVKSIIEKVYKINLSEIENNNPNLISPIDFSWLSITATSLILSQPTLVYLDAPIIIVGDLRGSFSDLMQIFVKFGFPGKASYLFLGNYLDSKLTSFKTLIVLLAYKILHPNNIFLLRGSFEQQISITRPNIKNLEYFIPVLRALPFAAVVGNKIFCAHSGICPLLTDLGEIERYERPCDLTDVDPLSSLLFSDTNSNFQYYSIIGRMSFGPTALMDFSDQFGIELVVRSRQWTQNGFEFSFKTSSFVTIFSASNIQNRNKGAVMIVGKDLDYLFETFSAVQEEAVLERIRKLYRHELASNS</sequence>
<dbReference type="InterPro" id="IPR029052">
    <property type="entry name" value="Metallo-depent_PP-like"/>
</dbReference>
<comment type="caution">
    <text evidence="10">The sequence shown here is derived from an EMBL/GenBank/DDBJ whole genome shotgun (WGS) entry which is preliminary data.</text>
</comment>
<dbReference type="Proteomes" id="UP000179807">
    <property type="component" value="Unassembled WGS sequence"/>
</dbReference>
<dbReference type="InterPro" id="IPR004843">
    <property type="entry name" value="Calcineurin-like_PHP"/>
</dbReference>
<keyword evidence="5" id="KW-0904">Protein phosphatase</keyword>
<proteinExistence type="predicted"/>
<accession>A0A1J4K855</accession>
<dbReference type="Pfam" id="PF00149">
    <property type="entry name" value="Metallophos"/>
    <property type="match status" value="1"/>
</dbReference>
<evidence type="ECO:0000256" key="8">
    <source>
        <dbReference type="ARBA" id="ARBA00048336"/>
    </source>
</evidence>
<dbReference type="PANTHER" id="PTHR11668">
    <property type="entry name" value="SERINE/THREONINE PROTEIN PHOSPHATASE"/>
    <property type="match status" value="1"/>
</dbReference>
<dbReference type="RefSeq" id="XP_068359028.1">
    <property type="nucleotide sequence ID" value="XM_068504841.1"/>
</dbReference>
<evidence type="ECO:0000256" key="6">
    <source>
        <dbReference type="ARBA" id="ARBA00023211"/>
    </source>
</evidence>
<dbReference type="VEuPathDB" id="TrichDB:TRFO_26252"/>
<dbReference type="GO" id="GO:0046872">
    <property type="term" value="F:metal ion binding"/>
    <property type="evidence" value="ECO:0007669"/>
    <property type="project" value="UniProtKB-KW"/>
</dbReference>
<evidence type="ECO:0000256" key="4">
    <source>
        <dbReference type="ARBA" id="ARBA00022801"/>
    </source>
</evidence>
<dbReference type="PRINTS" id="PR00114">
    <property type="entry name" value="STPHPHTASE"/>
</dbReference>
<comment type="catalytic activity">
    <reaction evidence="7">
        <text>O-phospho-L-seryl-[protein] + H2O = L-seryl-[protein] + phosphate</text>
        <dbReference type="Rhea" id="RHEA:20629"/>
        <dbReference type="Rhea" id="RHEA-COMP:9863"/>
        <dbReference type="Rhea" id="RHEA-COMP:11604"/>
        <dbReference type="ChEBI" id="CHEBI:15377"/>
        <dbReference type="ChEBI" id="CHEBI:29999"/>
        <dbReference type="ChEBI" id="CHEBI:43474"/>
        <dbReference type="ChEBI" id="CHEBI:83421"/>
        <dbReference type="EC" id="3.1.3.16"/>
    </reaction>
</comment>
<protein>
    <recommendedName>
        <fullName evidence="2">protein-serine/threonine phosphatase</fullName>
        <ecNumber evidence="2">3.1.3.16</ecNumber>
    </recommendedName>
</protein>